<reference evidence="2" key="1">
    <citation type="journal article" date="2017" name="Biotechnol. Biofuels">
        <title>Evaluation of environmental bacterial communities as a factor affecting the growth of duckweed Lemna minor.</title>
        <authorList>
            <person name="Ishizawa H."/>
            <person name="Kuroda M."/>
            <person name="Morikawa M."/>
            <person name="Ike M."/>
        </authorList>
    </citation>
    <scope>NUCLEOTIDE SEQUENCE [LARGE SCALE GENOMIC DNA]</scope>
    <source>
        <strain evidence="2">H3</strain>
    </source>
</reference>
<accession>A0A3G9GAY3</accession>
<sequence length="48" mass="5156">MQGGWRLKQTGAVGVIDGTAPYTCWIPAEHISGEPGSLPRLSSITFRL</sequence>
<dbReference type="AlphaFoldDB" id="A0A3G9GAY3"/>
<keyword evidence="2" id="KW-1185">Reference proteome</keyword>
<evidence type="ECO:0000313" key="2">
    <source>
        <dbReference type="Proteomes" id="UP000198290"/>
    </source>
</evidence>
<protein>
    <submittedName>
        <fullName evidence="1">Uncharacterized protein</fullName>
    </submittedName>
</protein>
<reference evidence="2" key="3">
    <citation type="journal article" date="2017" name="Plant Physiol. Biochem.">
        <title>Differential oxidative and antioxidative response of duckweed Lemna minor toward plant growth promoting/inhibiting bacteria.</title>
        <authorList>
            <person name="Ishizawa H."/>
            <person name="Kuroda M."/>
            <person name="Morikawa M."/>
            <person name="Ike M."/>
        </authorList>
    </citation>
    <scope>NUCLEOTIDE SEQUENCE [LARGE SCALE GENOMIC DNA]</scope>
    <source>
        <strain evidence="2">H3</strain>
    </source>
</reference>
<organism evidence="1 2">
    <name type="scientific">Aquitalea magnusonii</name>
    <dbReference type="NCBI Taxonomy" id="332411"/>
    <lineage>
        <taxon>Bacteria</taxon>
        <taxon>Pseudomonadati</taxon>
        <taxon>Pseudomonadota</taxon>
        <taxon>Betaproteobacteria</taxon>
        <taxon>Neisseriales</taxon>
        <taxon>Chromobacteriaceae</taxon>
        <taxon>Aquitalea</taxon>
    </lineage>
</organism>
<dbReference type="Proteomes" id="UP000198290">
    <property type="component" value="Chromosome"/>
</dbReference>
<name>A0A3G9GAY3_9NEIS</name>
<evidence type="ECO:0000313" key="1">
    <source>
        <dbReference type="EMBL" id="BBF84544.1"/>
    </source>
</evidence>
<gene>
    <name evidence="1" type="ORF">DLM_0904</name>
</gene>
<dbReference type="EMBL" id="AP018823">
    <property type="protein sequence ID" value="BBF84544.1"/>
    <property type="molecule type" value="Genomic_DNA"/>
</dbReference>
<proteinExistence type="predicted"/>
<dbReference type="KEGG" id="amah:DLM_0904"/>
<reference evidence="1 2" key="2">
    <citation type="journal article" date="2017" name="Genome Announc.">
        <title>Draft genome sequence of Aquitalea magnusonii strain H3, a plant growth-promoting bacterium of duckweed Lemna minor.</title>
        <authorList>
            <person name="Ishizawa H."/>
            <person name="Kuroda M."/>
            <person name="Ike M."/>
        </authorList>
    </citation>
    <scope>NUCLEOTIDE SEQUENCE [LARGE SCALE GENOMIC DNA]</scope>
    <source>
        <strain evidence="1 2">H3</strain>
    </source>
</reference>